<name>A0ACB9U229_9CETA</name>
<sequence length="118" mass="12677">MAGSAELQEPVKKENALLISFAALATFVSLCDAQCYVIPNESSASDGCKDLSGVTHQLRSDWETDNCESCHCDDDGIQCCSTVNVTLECDSISKVKPSEPFLSDTRVPLHSGQSIPVH</sequence>
<protein>
    <submittedName>
        <fullName evidence="1">Uncharacterized protein</fullName>
    </submittedName>
</protein>
<evidence type="ECO:0000313" key="1">
    <source>
        <dbReference type="EMBL" id="KAI4555375.1"/>
    </source>
</evidence>
<dbReference type="EMBL" id="CM043051">
    <property type="protein sequence ID" value="KAI4555375.1"/>
    <property type="molecule type" value="Genomic_DNA"/>
</dbReference>
<evidence type="ECO:0000313" key="2">
    <source>
        <dbReference type="Proteomes" id="UP001057279"/>
    </source>
</evidence>
<dbReference type="Proteomes" id="UP001057279">
    <property type="component" value="Linkage Group LG26"/>
</dbReference>
<proteinExistence type="predicted"/>
<accession>A0ACB9U229</accession>
<keyword evidence="2" id="KW-1185">Reference proteome</keyword>
<organism evidence="1 2">
    <name type="scientific">Ovis ammon polii x Ovis aries</name>
    <dbReference type="NCBI Taxonomy" id="2918886"/>
    <lineage>
        <taxon>Eukaryota</taxon>
        <taxon>Metazoa</taxon>
        <taxon>Chordata</taxon>
        <taxon>Craniata</taxon>
        <taxon>Vertebrata</taxon>
        <taxon>Euteleostomi</taxon>
        <taxon>Mammalia</taxon>
        <taxon>Eutheria</taxon>
        <taxon>Laurasiatheria</taxon>
        <taxon>Artiodactyla</taxon>
        <taxon>Ruminantia</taxon>
        <taxon>Pecora</taxon>
        <taxon>Bovidae</taxon>
        <taxon>Caprinae</taxon>
        <taxon>Ovis</taxon>
    </lineage>
</organism>
<reference evidence="1" key="1">
    <citation type="submission" date="2022-03" db="EMBL/GenBank/DDBJ databases">
        <title>Genomic analyses of argali, domestic sheep and their hybrids provide insights into chromosomal evolution, heterosis and genetic basis of agronomic traits.</title>
        <authorList>
            <person name="Li M."/>
        </authorList>
    </citation>
    <scope>NUCLEOTIDE SEQUENCE</scope>
    <source>
        <strain evidence="1">F1 hybrid</strain>
    </source>
</reference>
<comment type="caution">
    <text evidence="1">The sequence shown here is derived from an EMBL/GenBank/DDBJ whole genome shotgun (WGS) entry which is preliminary data.</text>
</comment>
<gene>
    <name evidence="1" type="ORF">MJG53_019065</name>
</gene>